<dbReference type="GO" id="GO:0008270">
    <property type="term" value="F:zinc ion binding"/>
    <property type="evidence" value="ECO:0007669"/>
    <property type="project" value="UniProtKB-KW"/>
</dbReference>
<keyword evidence="2" id="KW-0863">Zinc-finger</keyword>
<keyword evidence="8" id="KW-1185">Reference proteome</keyword>
<gene>
    <name evidence="7" type="primary">ZMAT2</name>
</gene>
<dbReference type="Proteomes" id="UP000694402">
    <property type="component" value="Unassembled WGS sequence"/>
</dbReference>
<reference evidence="7" key="2">
    <citation type="submission" date="2025-08" db="UniProtKB">
        <authorList>
            <consortium name="Ensembl"/>
        </authorList>
    </citation>
    <scope>IDENTIFICATION</scope>
</reference>
<evidence type="ECO:0000256" key="4">
    <source>
        <dbReference type="ARBA" id="ARBA00023242"/>
    </source>
</evidence>
<dbReference type="GO" id="GO:0005681">
    <property type="term" value="C:spliceosomal complex"/>
    <property type="evidence" value="ECO:0007669"/>
    <property type="project" value="InterPro"/>
</dbReference>
<feature type="region of interest" description="Disordered" evidence="5">
    <location>
        <begin position="1"/>
        <end position="24"/>
    </location>
</feature>
<evidence type="ECO:0000256" key="3">
    <source>
        <dbReference type="ARBA" id="ARBA00022833"/>
    </source>
</evidence>
<evidence type="ECO:0000259" key="6">
    <source>
        <dbReference type="SMART" id="SM00451"/>
    </source>
</evidence>
<dbReference type="GO" id="GO:0046540">
    <property type="term" value="C:U4/U6 x U5 tri-snRNP complex"/>
    <property type="evidence" value="ECO:0007669"/>
    <property type="project" value="TreeGrafter"/>
</dbReference>
<accession>A0AAZ3RKP9</accession>
<evidence type="ECO:0000256" key="5">
    <source>
        <dbReference type="SAM" id="MobiDB-lite"/>
    </source>
</evidence>
<dbReference type="SMART" id="SM00451">
    <property type="entry name" value="ZnF_U1"/>
    <property type="match status" value="1"/>
</dbReference>
<feature type="region of interest" description="Disordered" evidence="5">
    <location>
        <begin position="33"/>
        <end position="52"/>
    </location>
</feature>
<proteinExistence type="predicted"/>
<sequence>MASGSGSSGGGNSSKNDFRRKWDKDEYEQLAQKRLDEERDKKDGKPAPPVKRELLRHRDYKVDLESKLGKTIVITKTTPQAEMGGYYCNVCDCVVKDSINFLDHINGKKREYAQHCHLHYKCNVWPPEWRSGLRHCIGVLAVSLQTQVRSRAVSQPAMIWSPIGQCTISPASSGLGDGLAVVVLYLAHHGLVTPCVGPGTLQADLGCQVNRVSSDTLVRLASGSSGRVLRSAVWRVMFQRMHDSTFASRARWGVAVARQDRKRV</sequence>
<name>A0AAZ3RKP9_ONCTS</name>
<keyword evidence="1" id="KW-0479">Metal-binding</keyword>
<dbReference type="GeneTree" id="ENSGT00390000010712"/>
<dbReference type="PANTHER" id="PTHR45986">
    <property type="entry name" value="ZINC FINGER MATRIN-TYPE PROTEIN 2"/>
    <property type="match status" value="1"/>
</dbReference>
<evidence type="ECO:0000256" key="2">
    <source>
        <dbReference type="ARBA" id="ARBA00022771"/>
    </source>
</evidence>
<reference evidence="8" key="1">
    <citation type="journal article" date="2018" name="PLoS ONE">
        <title>Chinook salmon (Oncorhynchus tshawytscha) genome and transcriptome.</title>
        <authorList>
            <person name="Christensen K.A."/>
            <person name="Leong J.S."/>
            <person name="Sakhrani D."/>
            <person name="Biagi C.A."/>
            <person name="Minkley D.R."/>
            <person name="Withler R.E."/>
            <person name="Rondeau E.B."/>
            <person name="Koop B.F."/>
            <person name="Devlin R.H."/>
        </authorList>
    </citation>
    <scope>NUCLEOTIDE SEQUENCE [LARGE SCALE GENOMIC DNA]</scope>
</reference>
<evidence type="ECO:0000256" key="1">
    <source>
        <dbReference type="ARBA" id="ARBA00022723"/>
    </source>
</evidence>
<evidence type="ECO:0000313" key="7">
    <source>
        <dbReference type="Ensembl" id="ENSOTSP00005141603.1"/>
    </source>
</evidence>
<keyword evidence="3" id="KW-0862">Zinc</keyword>
<dbReference type="Ensembl" id="ENSOTST00005167503.1">
    <property type="protein sequence ID" value="ENSOTSP00005141603.1"/>
    <property type="gene ID" value="ENSOTSG00005002892.2"/>
</dbReference>
<reference evidence="7" key="3">
    <citation type="submission" date="2025-09" db="UniProtKB">
        <authorList>
            <consortium name="Ensembl"/>
        </authorList>
    </citation>
    <scope>IDENTIFICATION</scope>
</reference>
<dbReference type="InterPro" id="IPR040107">
    <property type="entry name" value="Snu23"/>
</dbReference>
<protein>
    <recommendedName>
        <fullName evidence="6">U1-type domain-containing protein</fullName>
    </recommendedName>
</protein>
<organism evidence="7 8">
    <name type="scientific">Oncorhynchus tshawytscha</name>
    <name type="common">Chinook salmon</name>
    <name type="synonym">Salmo tshawytscha</name>
    <dbReference type="NCBI Taxonomy" id="74940"/>
    <lineage>
        <taxon>Eukaryota</taxon>
        <taxon>Metazoa</taxon>
        <taxon>Chordata</taxon>
        <taxon>Craniata</taxon>
        <taxon>Vertebrata</taxon>
        <taxon>Euteleostomi</taxon>
        <taxon>Actinopterygii</taxon>
        <taxon>Neopterygii</taxon>
        <taxon>Teleostei</taxon>
        <taxon>Protacanthopterygii</taxon>
        <taxon>Salmoniformes</taxon>
        <taxon>Salmonidae</taxon>
        <taxon>Salmoninae</taxon>
        <taxon>Oncorhynchus</taxon>
    </lineage>
</organism>
<evidence type="ECO:0000313" key="8">
    <source>
        <dbReference type="Proteomes" id="UP000694402"/>
    </source>
</evidence>
<feature type="domain" description="U1-type" evidence="6">
    <location>
        <begin position="83"/>
        <end position="115"/>
    </location>
</feature>
<dbReference type="AlphaFoldDB" id="A0AAZ3RKP9"/>
<dbReference type="InterPro" id="IPR003604">
    <property type="entry name" value="Matrin/U1-like-C_Znf_C2H2"/>
</dbReference>
<dbReference type="GO" id="GO:0003676">
    <property type="term" value="F:nucleic acid binding"/>
    <property type="evidence" value="ECO:0007669"/>
    <property type="project" value="InterPro"/>
</dbReference>
<feature type="compositionally biased region" description="Gly residues" evidence="5">
    <location>
        <begin position="1"/>
        <end position="12"/>
    </location>
</feature>
<dbReference type="GO" id="GO:0000398">
    <property type="term" value="P:mRNA splicing, via spliceosome"/>
    <property type="evidence" value="ECO:0007669"/>
    <property type="project" value="InterPro"/>
</dbReference>
<keyword evidence="4" id="KW-0539">Nucleus</keyword>
<dbReference type="InterPro" id="IPR013087">
    <property type="entry name" value="Znf_C2H2_type"/>
</dbReference>
<dbReference type="PANTHER" id="PTHR45986:SF1">
    <property type="entry name" value="ZINC FINGER MATRIN-TYPE PROTEIN 2"/>
    <property type="match status" value="1"/>
</dbReference>
<dbReference type="Pfam" id="PF12874">
    <property type="entry name" value="zf-met"/>
    <property type="match status" value="1"/>
</dbReference>